<feature type="transmembrane region" description="Helical" evidence="1">
    <location>
        <begin position="176"/>
        <end position="196"/>
    </location>
</feature>
<dbReference type="EMBL" id="AYYY01000063">
    <property type="protein sequence ID" value="KRM60550.1"/>
    <property type="molecule type" value="Genomic_DNA"/>
</dbReference>
<proteinExistence type="predicted"/>
<feature type="transmembrane region" description="Helical" evidence="1">
    <location>
        <begin position="6"/>
        <end position="27"/>
    </location>
</feature>
<keyword evidence="1" id="KW-1133">Transmembrane helix</keyword>
<keyword evidence="1" id="KW-0472">Membrane</keyword>
<accession>A0A0R2AA80</accession>
<evidence type="ECO:0000313" key="2">
    <source>
        <dbReference type="EMBL" id="KRM60550.1"/>
    </source>
</evidence>
<reference evidence="2 3" key="1">
    <citation type="journal article" date="2015" name="Genome Announc.">
        <title>Expanding the biotechnology potential of lactobacilli through comparative genomics of 213 strains and associated genera.</title>
        <authorList>
            <person name="Sun Z."/>
            <person name="Harris H.M."/>
            <person name="McCann A."/>
            <person name="Guo C."/>
            <person name="Argimon S."/>
            <person name="Zhang W."/>
            <person name="Yang X."/>
            <person name="Jeffery I.B."/>
            <person name="Cooney J.C."/>
            <person name="Kagawa T.F."/>
            <person name="Liu W."/>
            <person name="Song Y."/>
            <person name="Salvetti E."/>
            <person name="Wrobel A."/>
            <person name="Rasinkangas P."/>
            <person name="Parkhill J."/>
            <person name="Rea M.C."/>
            <person name="O'Sullivan O."/>
            <person name="Ritari J."/>
            <person name="Douillard F.P."/>
            <person name="Paul Ross R."/>
            <person name="Yang R."/>
            <person name="Briner A.E."/>
            <person name="Felis G.E."/>
            <person name="de Vos W.M."/>
            <person name="Barrangou R."/>
            <person name="Klaenhammer T.R."/>
            <person name="Caufield P.W."/>
            <person name="Cui Y."/>
            <person name="Zhang H."/>
            <person name="O'Toole P.W."/>
        </authorList>
    </citation>
    <scope>NUCLEOTIDE SEQUENCE [LARGE SCALE GENOMIC DNA]</scope>
    <source>
        <strain evidence="2 3">DSM 20634</strain>
    </source>
</reference>
<keyword evidence="1" id="KW-0812">Transmembrane</keyword>
<dbReference type="AlphaFoldDB" id="A0A0R2AA80"/>
<organism evidence="2 3">
    <name type="scientific">Paucilactobacillus vaccinostercus DSM 20634</name>
    <dbReference type="NCBI Taxonomy" id="1423813"/>
    <lineage>
        <taxon>Bacteria</taxon>
        <taxon>Bacillati</taxon>
        <taxon>Bacillota</taxon>
        <taxon>Bacilli</taxon>
        <taxon>Lactobacillales</taxon>
        <taxon>Lactobacillaceae</taxon>
        <taxon>Paucilactobacillus</taxon>
    </lineage>
</organism>
<feature type="transmembrane region" description="Helical" evidence="1">
    <location>
        <begin position="202"/>
        <end position="224"/>
    </location>
</feature>
<protein>
    <recommendedName>
        <fullName evidence="4">Multitransmembrane protein</fullName>
    </recommendedName>
</protein>
<feature type="transmembrane region" description="Helical" evidence="1">
    <location>
        <begin position="127"/>
        <end position="143"/>
    </location>
</feature>
<feature type="transmembrane region" description="Helical" evidence="1">
    <location>
        <begin position="341"/>
        <end position="364"/>
    </location>
</feature>
<keyword evidence="3" id="KW-1185">Reference proteome</keyword>
<dbReference type="InterPro" id="IPR012507">
    <property type="entry name" value="YibE_F"/>
</dbReference>
<dbReference type="PANTHER" id="PTHR41771:SF1">
    <property type="entry name" value="MEMBRANE PROTEIN"/>
    <property type="match status" value="1"/>
</dbReference>
<evidence type="ECO:0000256" key="1">
    <source>
        <dbReference type="SAM" id="Phobius"/>
    </source>
</evidence>
<dbReference type="RefSeq" id="WP_057781030.1">
    <property type="nucleotide sequence ID" value="NZ_AYYY01000063.1"/>
</dbReference>
<gene>
    <name evidence="2" type="ORF">FC26_GL000640</name>
</gene>
<dbReference type="OrthoDB" id="5753718at2"/>
<dbReference type="Proteomes" id="UP000051733">
    <property type="component" value="Unassembled WGS sequence"/>
</dbReference>
<feature type="transmembrane region" description="Helical" evidence="1">
    <location>
        <begin position="301"/>
        <end position="321"/>
    </location>
</feature>
<evidence type="ECO:0000313" key="3">
    <source>
        <dbReference type="Proteomes" id="UP000051733"/>
    </source>
</evidence>
<dbReference type="PANTHER" id="PTHR41771">
    <property type="entry name" value="MEMBRANE PROTEIN-RELATED"/>
    <property type="match status" value="1"/>
</dbReference>
<feature type="transmembrane region" description="Helical" evidence="1">
    <location>
        <begin position="149"/>
        <end position="169"/>
    </location>
</feature>
<sequence length="369" mass="40934">MKKIINWRTLTMFLLVAVTGLIAMYFVNHNQAFYREPIGQVVAVKNGKPQKQKDTFDNVDHTTSQVVTVRVVNGKYKEQHIKVTNEFTDSHAMDQRYRVGDQVFLSIQRGGHGALSATIQGYKRDRVLVFLVWLVVCLLLLIMKFKGALAFLSVLLNAVIFFISIQLDLNFQGNHVMWIFGSLAFVFAVVTLLIVQGPTKQMMATLGATTIGTVLSMVISLLVFSWTHERGMYYESMQYVTQVARPLFLAETLLGSLGAVMDESTDIVSTLFELKTLNPDISAKSLFLSGRRVGQSIMGPLINVLFMIFMADTFTSSLLYIKNGNSWGYTFAMNMGLGTVQSLISGIGIVLAIPVASAFAGLLLGKRRA</sequence>
<dbReference type="STRING" id="1423813.FC26_GL000640"/>
<dbReference type="Pfam" id="PF07907">
    <property type="entry name" value="YibE_F"/>
    <property type="match status" value="1"/>
</dbReference>
<dbReference type="PATRIC" id="fig|1423813.3.peg.651"/>
<name>A0A0R2AA80_9LACO</name>
<evidence type="ECO:0008006" key="4">
    <source>
        <dbReference type="Google" id="ProtNLM"/>
    </source>
</evidence>
<comment type="caution">
    <text evidence="2">The sequence shown here is derived from an EMBL/GenBank/DDBJ whole genome shotgun (WGS) entry which is preliminary data.</text>
</comment>